<evidence type="ECO:0000313" key="3">
    <source>
        <dbReference type="Proteomes" id="UP000003163"/>
    </source>
</evidence>
<dbReference type="OrthoDB" id="2186770at2759"/>
<protein>
    <recommendedName>
        <fullName evidence="1">Telomeric single stranded DNA binding POT1/Cdc13 domain-containing protein</fullName>
    </recommendedName>
</protein>
<dbReference type="Pfam" id="PF02765">
    <property type="entry name" value="POT1"/>
    <property type="match status" value="1"/>
</dbReference>
<dbReference type="GO" id="GO:0000781">
    <property type="term" value="C:chromosome, telomeric region"/>
    <property type="evidence" value="ECO:0007669"/>
    <property type="project" value="InterPro"/>
</dbReference>
<keyword evidence="3" id="KW-1185">Reference proteome</keyword>
<organism evidence="2 3">
    <name type="scientific">Edhazardia aedis (strain USNM 41457)</name>
    <name type="common">Microsporidian parasite</name>
    <dbReference type="NCBI Taxonomy" id="1003232"/>
    <lineage>
        <taxon>Eukaryota</taxon>
        <taxon>Fungi</taxon>
        <taxon>Fungi incertae sedis</taxon>
        <taxon>Microsporidia</taxon>
        <taxon>Edhazardia</taxon>
    </lineage>
</organism>
<dbReference type="Gene3D" id="2.40.50.140">
    <property type="entry name" value="Nucleic acid-binding proteins"/>
    <property type="match status" value="2"/>
</dbReference>
<dbReference type="SUPFAM" id="SSF50249">
    <property type="entry name" value="Nucleic acid-binding proteins"/>
    <property type="match status" value="1"/>
</dbReference>
<dbReference type="InParanoid" id="J9DIT7"/>
<dbReference type="HOGENOM" id="CLU_510918_0_0_1"/>
<name>J9DIT7_EDHAE</name>
<reference evidence="2 3" key="1">
    <citation type="submission" date="2011-08" db="EMBL/GenBank/DDBJ databases">
        <authorList>
            <person name="Liu Z.J."/>
            <person name="Shi F.L."/>
            <person name="Lu J.Q."/>
            <person name="Li M."/>
            <person name="Wang Z.L."/>
        </authorList>
    </citation>
    <scope>NUCLEOTIDE SEQUENCE [LARGE SCALE GENOMIC DNA]</scope>
    <source>
        <strain evidence="2 3">USNM 41457</strain>
    </source>
</reference>
<sequence>MMNSKKKFTLIKDMKPKNRYNLIAIVINFYDFRPTKGSDLFAILYVADENNDRLKIMLFSSPKSNLEKYIRGDIICANNILVHKENQALRDRQYPIKIIGNIFENYNIESNGKYDNTLLNIVDSQNVNSLINCKSFLNFKNSLEDQIDTQKNYILELSNLNKQNLTNQEKNNKLSTIQKESTDESNISKTIKGSLSGVSCDTKDISHHNFEVKSFSRKDKAKIFKKINNQINISNELKVPHTTQNLSLNKEELSTYDYFQNKENKMLKEKFNYLVELKDLIADQSFNFLGQVLQIKRENEDLALVCFTDYTDNVLIPKNNLGITILTVKFWDEYARFTTSMELEKFYLCTRLQSSFKNGIIQARLSTSSNGSIDEIIKSDFRIKLIEERKLNLALQSKENKSHSNTKLNKFRFISLTEMTNIYENSIVNIYVRITNISGIPYETFFLNEYCKCPLVEFYLSNKICIQCNKRSLKQVRLDVTDNFASDCVLCFGNQIQIDQYYTFVKKNSFVNLIIFRAFDNSTYRNILIKFYL</sequence>
<gene>
    <name evidence="2" type="ORF">EDEG_00504</name>
</gene>
<dbReference type="InterPro" id="IPR011564">
    <property type="entry name" value="Telomer_end-bd_POT1/Cdc13"/>
</dbReference>
<dbReference type="VEuPathDB" id="MicrosporidiaDB:EDEG_00504"/>
<dbReference type="AlphaFoldDB" id="J9DIT7"/>
<evidence type="ECO:0000313" key="2">
    <source>
        <dbReference type="EMBL" id="EJW01287.1"/>
    </source>
</evidence>
<feature type="domain" description="Telomeric single stranded DNA binding POT1/Cdc13" evidence="1">
    <location>
        <begin position="11"/>
        <end position="84"/>
    </location>
</feature>
<dbReference type="GO" id="GO:0003677">
    <property type="term" value="F:DNA binding"/>
    <property type="evidence" value="ECO:0007669"/>
    <property type="project" value="InterPro"/>
</dbReference>
<dbReference type="GO" id="GO:0000723">
    <property type="term" value="P:telomere maintenance"/>
    <property type="evidence" value="ECO:0007669"/>
    <property type="project" value="InterPro"/>
</dbReference>
<reference evidence="3" key="2">
    <citation type="submission" date="2015-07" db="EMBL/GenBank/DDBJ databases">
        <title>Contrasting host-pathogen interactions and genome evolution in two generalist and specialist microsporidian pathogens of mosquitoes.</title>
        <authorList>
            <consortium name="The Broad Institute Genomics Platform"/>
            <consortium name="The Broad Institute Genome Sequencing Center for Infectious Disease"/>
            <person name="Cuomo C.A."/>
            <person name="Sanscrainte N.D."/>
            <person name="Goldberg J.M."/>
            <person name="Heiman D."/>
            <person name="Young S."/>
            <person name="Zeng Q."/>
            <person name="Becnel J.J."/>
            <person name="Birren B.W."/>
        </authorList>
    </citation>
    <scope>NUCLEOTIDE SEQUENCE [LARGE SCALE GENOMIC DNA]</scope>
    <source>
        <strain evidence="3">USNM 41457</strain>
    </source>
</reference>
<dbReference type="EMBL" id="AFBI03000005">
    <property type="protein sequence ID" value="EJW01287.1"/>
    <property type="molecule type" value="Genomic_DNA"/>
</dbReference>
<comment type="caution">
    <text evidence="2">The sequence shown here is derived from an EMBL/GenBank/DDBJ whole genome shotgun (WGS) entry which is preliminary data.</text>
</comment>
<proteinExistence type="predicted"/>
<accession>J9DIT7</accession>
<evidence type="ECO:0000259" key="1">
    <source>
        <dbReference type="Pfam" id="PF02765"/>
    </source>
</evidence>
<dbReference type="Proteomes" id="UP000003163">
    <property type="component" value="Unassembled WGS sequence"/>
</dbReference>
<dbReference type="InterPro" id="IPR012340">
    <property type="entry name" value="NA-bd_OB-fold"/>
</dbReference>